<dbReference type="AlphaFoldDB" id="A0A8H3R5U6"/>
<gene>
    <name evidence="2" type="ORF">RCL2_003084100</name>
</gene>
<feature type="region of interest" description="Disordered" evidence="1">
    <location>
        <begin position="1"/>
        <end position="32"/>
    </location>
</feature>
<proteinExistence type="predicted"/>
<feature type="compositionally biased region" description="Basic and acidic residues" evidence="1">
    <location>
        <begin position="1"/>
        <end position="10"/>
    </location>
</feature>
<evidence type="ECO:0000256" key="1">
    <source>
        <dbReference type="SAM" id="MobiDB-lite"/>
    </source>
</evidence>
<organism evidence="2 3">
    <name type="scientific">Rhizophagus clarus</name>
    <dbReference type="NCBI Taxonomy" id="94130"/>
    <lineage>
        <taxon>Eukaryota</taxon>
        <taxon>Fungi</taxon>
        <taxon>Fungi incertae sedis</taxon>
        <taxon>Mucoromycota</taxon>
        <taxon>Glomeromycotina</taxon>
        <taxon>Glomeromycetes</taxon>
        <taxon>Glomerales</taxon>
        <taxon>Glomeraceae</taxon>
        <taxon>Rhizophagus</taxon>
    </lineage>
</organism>
<dbReference type="EMBL" id="BLAL01000356">
    <property type="protein sequence ID" value="GET04539.1"/>
    <property type="molecule type" value="Genomic_DNA"/>
</dbReference>
<name>A0A8H3R5U6_9GLOM</name>
<protein>
    <submittedName>
        <fullName evidence="2">Uncharacterized protein</fullName>
    </submittedName>
</protein>
<accession>A0A8H3R5U6</accession>
<evidence type="ECO:0000313" key="3">
    <source>
        <dbReference type="Proteomes" id="UP000615446"/>
    </source>
</evidence>
<reference evidence="2" key="1">
    <citation type="submission" date="2019-10" db="EMBL/GenBank/DDBJ databases">
        <title>Conservation and host-specific expression of non-tandemly repeated heterogenous ribosome RNA gene in arbuscular mycorrhizal fungi.</title>
        <authorList>
            <person name="Maeda T."/>
            <person name="Kobayashi Y."/>
            <person name="Nakagawa T."/>
            <person name="Ezawa T."/>
            <person name="Yamaguchi K."/>
            <person name="Bino T."/>
            <person name="Nishimoto Y."/>
            <person name="Shigenobu S."/>
            <person name="Kawaguchi M."/>
        </authorList>
    </citation>
    <scope>NUCLEOTIDE SEQUENCE</scope>
    <source>
        <strain evidence="2">HR1</strain>
    </source>
</reference>
<feature type="compositionally biased region" description="Basic and acidic residues" evidence="1">
    <location>
        <begin position="22"/>
        <end position="32"/>
    </location>
</feature>
<sequence>MAALQDDKQKSNNFKNHVPKKNSIEGKEKKKVCWKDQVNSKDGMRSHCPLQEQSNVSQRLADTYPVFVHDLEMEATQREFAMRKVLTTIKKAIRDHWTRKALSSTNHILLPYRFYLSSKATGFAHV</sequence>
<evidence type="ECO:0000313" key="2">
    <source>
        <dbReference type="EMBL" id="GET04539.1"/>
    </source>
</evidence>
<dbReference type="Proteomes" id="UP000615446">
    <property type="component" value="Unassembled WGS sequence"/>
</dbReference>
<comment type="caution">
    <text evidence="2">The sequence shown here is derived from an EMBL/GenBank/DDBJ whole genome shotgun (WGS) entry which is preliminary data.</text>
</comment>